<dbReference type="Proteomes" id="UP001139648">
    <property type="component" value="Unassembled WGS sequence"/>
</dbReference>
<dbReference type="AlphaFoldDB" id="A0A9X2K2Z8"/>
<sequence>MSARNAGGTIRSYAGRYLTRPAARCDGRAERAREDPMLSGIPVPVLAAATTALSVAAPPAAAVVEPAACADLSFTDYYLGPEAAKDMDRALLAACGLL</sequence>
<gene>
    <name evidence="1" type="ORF">HD597_005992</name>
</gene>
<protein>
    <submittedName>
        <fullName evidence="1">Uncharacterized protein</fullName>
    </submittedName>
</protein>
<evidence type="ECO:0000313" key="1">
    <source>
        <dbReference type="EMBL" id="MCP2358972.1"/>
    </source>
</evidence>
<proteinExistence type="predicted"/>
<keyword evidence="2" id="KW-1185">Reference proteome</keyword>
<evidence type="ECO:0000313" key="2">
    <source>
        <dbReference type="Proteomes" id="UP001139648"/>
    </source>
</evidence>
<dbReference type="RefSeq" id="WP_253746196.1">
    <property type="nucleotide sequence ID" value="NZ_BAABKA010000007.1"/>
</dbReference>
<dbReference type="EMBL" id="JAMZEB010000002">
    <property type="protein sequence ID" value="MCP2358972.1"/>
    <property type="molecule type" value="Genomic_DNA"/>
</dbReference>
<reference evidence="1" key="1">
    <citation type="submission" date="2022-06" db="EMBL/GenBank/DDBJ databases">
        <title>Sequencing the genomes of 1000 actinobacteria strains.</title>
        <authorList>
            <person name="Klenk H.-P."/>
        </authorList>
    </citation>
    <scope>NUCLEOTIDE SEQUENCE</scope>
    <source>
        <strain evidence="1">DSM 46694</strain>
    </source>
</reference>
<accession>A0A9X2K2Z8</accession>
<organism evidence="1 2">
    <name type="scientific">Nonomuraea thailandensis</name>
    <dbReference type="NCBI Taxonomy" id="1188745"/>
    <lineage>
        <taxon>Bacteria</taxon>
        <taxon>Bacillati</taxon>
        <taxon>Actinomycetota</taxon>
        <taxon>Actinomycetes</taxon>
        <taxon>Streptosporangiales</taxon>
        <taxon>Streptosporangiaceae</taxon>
        <taxon>Nonomuraea</taxon>
    </lineage>
</organism>
<name>A0A9X2K2Z8_9ACTN</name>
<comment type="caution">
    <text evidence="1">The sequence shown here is derived from an EMBL/GenBank/DDBJ whole genome shotgun (WGS) entry which is preliminary data.</text>
</comment>